<dbReference type="InterPro" id="IPR050259">
    <property type="entry name" value="SDR"/>
</dbReference>
<comment type="similarity">
    <text evidence="1">Belongs to the short-chain dehydrogenases/reductases (SDR) family.</text>
</comment>
<reference evidence="3" key="1">
    <citation type="journal article" date="2019" name="Nat. Med.">
        <title>A library of human gut bacterial isolates paired with longitudinal multiomics data enables mechanistic microbiome research.</title>
        <authorList>
            <person name="Poyet M."/>
            <person name="Groussin M."/>
            <person name="Gibbons S.M."/>
            <person name="Avila-Pacheco J."/>
            <person name="Jiang X."/>
            <person name="Kearney S.M."/>
            <person name="Perrotta A.R."/>
            <person name="Berdy B."/>
            <person name="Zhao S."/>
            <person name="Lieberman T.D."/>
            <person name="Swanson P.K."/>
            <person name="Smith M."/>
            <person name="Roesemann S."/>
            <person name="Alexander J.E."/>
            <person name="Rich S.A."/>
            <person name="Livny J."/>
            <person name="Vlamakis H."/>
            <person name="Clish C."/>
            <person name="Bullock K."/>
            <person name="Deik A."/>
            <person name="Scott J."/>
            <person name="Pierce K.A."/>
            <person name="Xavier R.J."/>
            <person name="Alm E.J."/>
        </authorList>
    </citation>
    <scope>NUCLEOTIDE SEQUENCE</scope>
    <source>
        <strain evidence="3">BIOML-A179</strain>
    </source>
</reference>
<dbReference type="PROSITE" id="PS00061">
    <property type="entry name" value="ADH_SHORT"/>
    <property type="match status" value="1"/>
</dbReference>
<organism evidence="3">
    <name type="scientific">Turicibacter sanguinis</name>
    <dbReference type="NCBI Taxonomy" id="154288"/>
    <lineage>
        <taxon>Bacteria</taxon>
        <taxon>Bacillati</taxon>
        <taxon>Bacillota</taxon>
        <taxon>Erysipelotrichia</taxon>
        <taxon>Erysipelotrichales</taxon>
        <taxon>Turicibacteraceae</taxon>
        <taxon>Turicibacter</taxon>
    </lineage>
</organism>
<dbReference type="InterPro" id="IPR002347">
    <property type="entry name" value="SDR_fam"/>
</dbReference>
<evidence type="ECO:0000256" key="1">
    <source>
        <dbReference type="ARBA" id="ARBA00006484"/>
    </source>
</evidence>
<gene>
    <name evidence="3" type="ORF">GMA64_06900</name>
</gene>
<dbReference type="PANTHER" id="PTHR42879">
    <property type="entry name" value="3-OXOACYL-(ACYL-CARRIER-PROTEIN) REDUCTASE"/>
    <property type="match status" value="1"/>
</dbReference>
<dbReference type="AlphaFoldDB" id="A0A6G2CCH5"/>
<dbReference type="SUPFAM" id="SSF51735">
    <property type="entry name" value="NAD(P)-binding Rossmann-fold domains"/>
    <property type="match status" value="1"/>
</dbReference>
<evidence type="ECO:0000256" key="2">
    <source>
        <dbReference type="ARBA" id="ARBA00023002"/>
    </source>
</evidence>
<keyword evidence="2" id="KW-0560">Oxidoreductase</keyword>
<accession>A0A6G2CCH5</accession>
<dbReference type="PRINTS" id="PR00080">
    <property type="entry name" value="SDRFAMILY"/>
</dbReference>
<dbReference type="InterPro" id="IPR020904">
    <property type="entry name" value="Sc_DH/Rdtase_CS"/>
</dbReference>
<evidence type="ECO:0000313" key="3">
    <source>
        <dbReference type="EMBL" id="MTL94250.1"/>
    </source>
</evidence>
<dbReference type="PANTHER" id="PTHR42879:SF2">
    <property type="entry name" value="3-OXOACYL-[ACYL-CARRIER-PROTEIN] REDUCTASE FABG"/>
    <property type="match status" value="1"/>
</dbReference>
<dbReference type="InterPro" id="IPR036291">
    <property type="entry name" value="NAD(P)-bd_dom_sf"/>
</dbReference>
<dbReference type="FunFam" id="3.40.50.720:FF:000084">
    <property type="entry name" value="Short-chain dehydrogenase reductase"/>
    <property type="match status" value="1"/>
</dbReference>
<protein>
    <submittedName>
        <fullName evidence="3">SDR family oxidoreductase</fullName>
    </submittedName>
</protein>
<dbReference type="GO" id="GO:0016491">
    <property type="term" value="F:oxidoreductase activity"/>
    <property type="evidence" value="ECO:0007669"/>
    <property type="project" value="UniProtKB-KW"/>
</dbReference>
<sequence>MRKLENAIALVTSSTRGIGLACAKKLASEGAIVYMGVRRLEVTQEICDEVAKEGLKMKPVFFDAYNIDSYETMVEEVIREQGKIDILVNNFGTGRPEVDLDLVSGDEKAFFDILEVNIGSVYRISKLVIPHMIKQGKGSIVNISSIGGTVPDISRIGYGVSKAGVNNITQQIAMQYARYNIRCNAVLPGLTATDAALDNMPEQFIKSFLSHVPLNRMGTPEDMANAVLFFASDDSSYVTGHIMEVSGGYHLGTPQYADFVGRKVVEEK</sequence>
<dbReference type="RefSeq" id="WP_129821602.1">
    <property type="nucleotide sequence ID" value="NZ_RCYV01000014.1"/>
</dbReference>
<comment type="caution">
    <text evidence="3">The sequence shown here is derived from an EMBL/GenBank/DDBJ whole genome shotgun (WGS) entry which is preliminary data.</text>
</comment>
<proteinExistence type="inferred from homology"/>
<dbReference type="Gene3D" id="3.40.50.720">
    <property type="entry name" value="NAD(P)-binding Rossmann-like Domain"/>
    <property type="match status" value="1"/>
</dbReference>
<dbReference type="PRINTS" id="PR00081">
    <property type="entry name" value="GDHRDH"/>
</dbReference>
<dbReference type="EMBL" id="WMQV01000012">
    <property type="protein sequence ID" value="MTL94250.1"/>
    <property type="molecule type" value="Genomic_DNA"/>
</dbReference>
<dbReference type="Pfam" id="PF13561">
    <property type="entry name" value="adh_short_C2"/>
    <property type="match status" value="1"/>
</dbReference>
<dbReference type="GO" id="GO:0008206">
    <property type="term" value="P:bile acid metabolic process"/>
    <property type="evidence" value="ECO:0007669"/>
    <property type="project" value="UniProtKB-ARBA"/>
</dbReference>
<dbReference type="CDD" id="cd05233">
    <property type="entry name" value="SDR_c"/>
    <property type="match status" value="1"/>
</dbReference>
<name>A0A6G2CCH5_9FIRM</name>